<feature type="non-terminal residue" evidence="3">
    <location>
        <position position="90"/>
    </location>
</feature>
<feature type="domain" description="DUF6535" evidence="2">
    <location>
        <begin position="22"/>
        <end position="89"/>
    </location>
</feature>
<keyword evidence="1" id="KW-0812">Transmembrane</keyword>
<accession>A0A5C3LKJ6</accession>
<evidence type="ECO:0000256" key="1">
    <source>
        <dbReference type="SAM" id="Phobius"/>
    </source>
</evidence>
<reference evidence="3 4" key="1">
    <citation type="journal article" date="2019" name="Nat. Ecol. Evol.">
        <title>Megaphylogeny resolves global patterns of mushroom evolution.</title>
        <authorList>
            <person name="Varga T."/>
            <person name="Krizsan K."/>
            <person name="Foldi C."/>
            <person name="Dima B."/>
            <person name="Sanchez-Garcia M."/>
            <person name="Sanchez-Ramirez S."/>
            <person name="Szollosi G.J."/>
            <person name="Szarkandi J.G."/>
            <person name="Papp V."/>
            <person name="Albert L."/>
            <person name="Andreopoulos W."/>
            <person name="Angelini C."/>
            <person name="Antonin V."/>
            <person name="Barry K.W."/>
            <person name="Bougher N.L."/>
            <person name="Buchanan P."/>
            <person name="Buyck B."/>
            <person name="Bense V."/>
            <person name="Catcheside P."/>
            <person name="Chovatia M."/>
            <person name="Cooper J."/>
            <person name="Damon W."/>
            <person name="Desjardin D."/>
            <person name="Finy P."/>
            <person name="Geml J."/>
            <person name="Haridas S."/>
            <person name="Hughes K."/>
            <person name="Justo A."/>
            <person name="Karasinski D."/>
            <person name="Kautmanova I."/>
            <person name="Kiss B."/>
            <person name="Kocsube S."/>
            <person name="Kotiranta H."/>
            <person name="LaButti K.M."/>
            <person name="Lechner B.E."/>
            <person name="Liimatainen K."/>
            <person name="Lipzen A."/>
            <person name="Lukacs Z."/>
            <person name="Mihaltcheva S."/>
            <person name="Morgado L.N."/>
            <person name="Niskanen T."/>
            <person name="Noordeloos M.E."/>
            <person name="Ohm R.A."/>
            <person name="Ortiz-Santana B."/>
            <person name="Ovrebo C."/>
            <person name="Racz N."/>
            <person name="Riley R."/>
            <person name="Savchenko A."/>
            <person name="Shiryaev A."/>
            <person name="Soop K."/>
            <person name="Spirin V."/>
            <person name="Szebenyi C."/>
            <person name="Tomsovsky M."/>
            <person name="Tulloss R.E."/>
            <person name="Uehling J."/>
            <person name="Grigoriev I.V."/>
            <person name="Vagvolgyi C."/>
            <person name="Papp T."/>
            <person name="Martin F.M."/>
            <person name="Miettinen O."/>
            <person name="Hibbett D.S."/>
            <person name="Nagy L.G."/>
        </authorList>
    </citation>
    <scope>NUCLEOTIDE SEQUENCE [LARGE SCALE GENOMIC DNA]</scope>
    <source>
        <strain evidence="3 4">CBS 166.37</strain>
    </source>
</reference>
<evidence type="ECO:0000259" key="2">
    <source>
        <dbReference type="Pfam" id="PF20153"/>
    </source>
</evidence>
<organism evidence="3 4">
    <name type="scientific">Crucibulum laeve</name>
    <dbReference type="NCBI Taxonomy" id="68775"/>
    <lineage>
        <taxon>Eukaryota</taxon>
        <taxon>Fungi</taxon>
        <taxon>Dikarya</taxon>
        <taxon>Basidiomycota</taxon>
        <taxon>Agaricomycotina</taxon>
        <taxon>Agaricomycetes</taxon>
        <taxon>Agaricomycetidae</taxon>
        <taxon>Agaricales</taxon>
        <taxon>Agaricineae</taxon>
        <taxon>Nidulariaceae</taxon>
        <taxon>Crucibulum</taxon>
    </lineage>
</organism>
<proteinExistence type="predicted"/>
<dbReference type="OrthoDB" id="3235960at2759"/>
<name>A0A5C3LKJ6_9AGAR</name>
<dbReference type="EMBL" id="ML213649">
    <property type="protein sequence ID" value="TFK33380.1"/>
    <property type="molecule type" value="Genomic_DNA"/>
</dbReference>
<dbReference type="AlphaFoldDB" id="A0A5C3LKJ6"/>
<gene>
    <name evidence="3" type="ORF">BDQ12DRAFT_615343</name>
</gene>
<feature type="transmembrane region" description="Helical" evidence="1">
    <location>
        <begin position="44"/>
        <end position="63"/>
    </location>
</feature>
<evidence type="ECO:0000313" key="3">
    <source>
        <dbReference type="EMBL" id="TFK33380.1"/>
    </source>
</evidence>
<sequence>MERQHRSGDPFRYPLCRKKDAWKDCHDIIKEYDEELCSRWKEEINNLLILAGLFSAVVTAFTVESYKWLQEDSSDVSLAVLIHISSQLSA</sequence>
<keyword evidence="1" id="KW-1133">Transmembrane helix</keyword>
<dbReference type="Pfam" id="PF20153">
    <property type="entry name" value="DUF6535"/>
    <property type="match status" value="1"/>
</dbReference>
<evidence type="ECO:0000313" key="4">
    <source>
        <dbReference type="Proteomes" id="UP000308652"/>
    </source>
</evidence>
<protein>
    <recommendedName>
        <fullName evidence="2">DUF6535 domain-containing protein</fullName>
    </recommendedName>
</protein>
<keyword evidence="4" id="KW-1185">Reference proteome</keyword>
<dbReference type="Proteomes" id="UP000308652">
    <property type="component" value="Unassembled WGS sequence"/>
</dbReference>
<keyword evidence="1" id="KW-0472">Membrane</keyword>
<dbReference type="InterPro" id="IPR045338">
    <property type="entry name" value="DUF6535"/>
</dbReference>